<dbReference type="NCBIfam" id="TIGR03594">
    <property type="entry name" value="GTPase_EngA"/>
    <property type="match status" value="1"/>
</dbReference>
<evidence type="ECO:0000259" key="11">
    <source>
        <dbReference type="Pfam" id="PF14714"/>
    </source>
</evidence>
<dbReference type="NCBIfam" id="TIGR00231">
    <property type="entry name" value="small_GTP"/>
    <property type="match status" value="2"/>
</dbReference>
<evidence type="ECO:0000256" key="3">
    <source>
        <dbReference type="ARBA" id="ARBA00022517"/>
    </source>
</evidence>
<keyword evidence="3 8" id="KW-0690">Ribosome biogenesis</keyword>
<evidence type="ECO:0000313" key="12">
    <source>
        <dbReference type="EMBL" id="OGC82585.1"/>
    </source>
</evidence>
<dbReference type="Pfam" id="PF01926">
    <property type="entry name" value="MMR_HSR1"/>
    <property type="match status" value="2"/>
</dbReference>
<feature type="binding site" evidence="8">
    <location>
        <begin position="303"/>
        <end position="306"/>
    </location>
    <ligand>
        <name>GTP</name>
        <dbReference type="ChEBI" id="CHEBI:37565"/>
        <label>2</label>
    </ligand>
</feature>
<feature type="domain" description="G" evidence="10">
    <location>
        <begin position="5"/>
        <end position="120"/>
    </location>
</feature>
<dbReference type="SUPFAM" id="SSF52540">
    <property type="entry name" value="P-loop containing nucleoside triphosphate hydrolases"/>
    <property type="match status" value="2"/>
</dbReference>
<reference evidence="12 13" key="1">
    <citation type="journal article" date="2016" name="Nat. Commun.">
        <title>Thousands of microbial genomes shed light on interconnected biogeochemical processes in an aquifer system.</title>
        <authorList>
            <person name="Anantharaman K."/>
            <person name="Brown C.T."/>
            <person name="Hug L.A."/>
            <person name="Sharon I."/>
            <person name="Castelle C.J."/>
            <person name="Probst A.J."/>
            <person name="Thomas B.C."/>
            <person name="Singh A."/>
            <person name="Wilkins M.J."/>
            <person name="Karaoz U."/>
            <person name="Brodie E.L."/>
            <person name="Williams K.H."/>
            <person name="Hubbard S.S."/>
            <person name="Banfield J.F."/>
        </authorList>
    </citation>
    <scope>NUCLEOTIDE SEQUENCE [LARGE SCALE GENOMIC DNA]</scope>
</reference>
<dbReference type="HAMAP" id="MF_00195">
    <property type="entry name" value="GTPase_Der"/>
    <property type="match status" value="1"/>
</dbReference>
<dbReference type="GO" id="GO:0005525">
    <property type="term" value="F:GTP binding"/>
    <property type="evidence" value="ECO:0007669"/>
    <property type="project" value="UniProtKB-UniRule"/>
</dbReference>
<name>A0A1F4XLL0_9BACT</name>
<comment type="subunit">
    <text evidence="8">Associates with the 50S ribosomal subunit.</text>
</comment>
<dbReference type="InterPro" id="IPR006073">
    <property type="entry name" value="GTP-bd"/>
</dbReference>
<dbReference type="AlphaFoldDB" id="A0A1F4XLL0"/>
<keyword evidence="4 9" id="KW-0677">Repeat</keyword>
<comment type="function">
    <text evidence="8 9">GTPase that plays an essential role in the late steps of ribosome biogenesis.</text>
</comment>
<feature type="binding site" evidence="8">
    <location>
        <begin position="189"/>
        <end position="196"/>
    </location>
    <ligand>
        <name>GTP</name>
        <dbReference type="ChEBI" id="CHEBI:37565"/>
        <label>2</label>
    </ligand>
</feature>
<feature type="domain" description="G" evidence="10">
    <location>
        <begin position="184"/>
        <end position="304"/>
    </location>
</feature>
<dbReference type="Pfam" id="PF14714">
    <property type="entry name" value="KH_dom-like"/>
    <property type="match status" value="1"/>
</dbReference>
<dbReference type="InterPro" id="IPR016484">
    <property type="entry name" value="GTPase_Der"/>
</dbReference>
<dbReference type="PRINTS" id="PR00326">
    <property type="entry name" value="GTP1OBG"/>
</dbReference>
<comment type="caution">
    <text evidence="8">Lacks conserved residue(s) required for the propagation of feature annotation.</text>
</comment>
<feature type="binding site" evidence="8">
    <location>
        <begin position="238"/>
        <end position="242"/>
    </location>
    <ligand>
        <name>GTP</name>
        <dbReference type="ChEBI" id="CHEBI:37565"/>
        <label>2</label>
    </ligand>
</feature>
<dbReference type="InterPro" id="IPR027417">
    <property type="entry name" value="P-loop_NTPase"/>
</dbReference>
<keyword evidence="5 8" id="KW-0547">Nucleotide-binding</keyword>
<dbReference type="Gene3D" id="3.30.300.20">
    <property type="match status" value="1"/>
</dbReference>
<dbReference type="InterPro" id="IPR032859">
    <property type="entry name" value="KH_dom-like"/>
</dbReference>
<evidence type="ECO:0000256" key="2">
    <source>
        <dbReference type="ARBA" id="ARBA00020953"/>
    </source>
</evidence>
<dbReference type="PANTHER" id="PTHR43834">
    <property type="entry name" value="GTPASE DER"/>
    <property type="match status" value="1"/>
</dbReference>
<dbReference type="FunFam" id="3.30.300.20:FF:000004">
    <property type="entry name" value="GTPase Der"/>
    <property type="match status" value="1"/>
</dbReference>
<proteinExistence type="inferred from homology"/>
<dbReference type="PIRSF" id="PIRSF006485">
    <property type="entry name" value="GTP-binding_EngA"/>
    <property type="match status" value="1"/>
</dbReference>
<sequence>MEQFVALVGRPNVGKSTLFNCLIGKKKSITHERAGTTLDVIYGEVKVGKKRFRVGDAPGVFENLSDSLNKMAEERALKLFAAAKLLIFVIDSTVPMTREDRNILAWIRKNNLPFIVCATKADAKTSEENVKEAKRLIGKDIYSVAAMQKQGTDVLAKAIIKLLESKVASKDSDEGEDAGMKQIKVAILGRPNVGKSSLFNQLIGEDRSLVSEIPGTTRDSIDSVRKYPKLGMVIRWIDTAGLRRRNRISDELEYITHIKSHNIIEECDMAVLLLGTDQGIVRQDETIIRHILEQKKALIIALSKTDLLNKTGIKKWQKNIYEKVLPYITWVPLVPVSISNGDAVQDLLGTIRKVYHEYTKKIPTKTLNKFFTDFQAMHTAPFVKGKRAKMYYGVQMSAAPPEFMVFANDADLFRFAYLRTIENELRERFSFLGCPLVINFRSKKDSSPNPYYRERRRR</sequence>
<comment type="similarity">
    <text evidence="1 8 9">Belongs to the TRAFAC class TrmE-Era-EngA-EngB-Septin-like GTPase superfamily. EngA (Der) GTPase family.</text>
</comment>
<dbReference type="Gene3D" id="3.40.50.300">
    <property type="entry name" value="P-loop containing nucleotide triphosphate hydrolases"/>
    <property type="match status" value="2"/>
</dbReference>
<evidence type="ECO:0000259" key="10">
    <source>
        <dbReference type="Pfam" id="PF01926"/>
    </source>
</evidence>
<evidence type="ECO:0000256" key="4">
    <source>
        <dbReference type="ARBA" id="ARBA00022737"/>
    </source>
</evidence>
<evidence type="ECO:0000256" key="1">
    <source>
        <dbReference type="ARBA" id="ARBA00008279"/>
    </source>
</evidence>
<feature type="binding site" evidence="8">
    <location>
        <begin position="9"/>
        <end position="16"/>
    </location>
    <ligand>
        <name>GTP</name>
        <dbReference type="ChEBI" id="CHEBI:37565"/>
        <label>1</label>
    </ligand>
</feature>
<protein>
    <recommendedName>
        <fullName evidence="2 8">GTPase Der</fullName>
    </recommendedName>
    <alternativeName>
        <fullName evidence="7 8">GTP-binding protein EngA</fullName>
    </alternativeName>
</protein>
<feature type="domain" description="GTPase Der C-terminal KH-domain-like" evidence="11">
    <location>
        <begin position="361"/>
        <end position="441"/>
    </location>
</feature>
<dbReference type="GO" id="GO:0042254">
    <property type="term" value="P:ribosome biogenesis"/>
    <property type="evidence" value="ECO:0007669"/>
    <property type="project" value="UniProtKB-KW"/>
</dbReference>
<comment type="caution">
    <text evidence="12">The sequence shown here is derived from an EMBL/GenBank/DDBJ whole genome shotgun (WGS) entry which is preliminary data.</text>
</comment>
<dbReference type="EMBL" id="MEWR01000004">
    <property type="protein sequence ID" value="OGC82585.1"/>
    <property type="molecule type" value="Genomic_DNA"/>
</dbReference>
<evidence type="ECO:0000313" key="13">
    <source>
        <dbReference type="Proteomes" id="UP000177614"/>
    </source>
</evidence>
<evidence type="ECO:0000256" key="6">
    <source>
        <dbReference type="ARBA" id="ARBA00023134"/>
    </source>
</evidence>
<dbReference type="InterPro" id="IPR005225">
    <property type="entry name" value="Small_GTP-bd"/>
</dbReference>
<dbReference type="InterPro" id="IPR015946">
    <property type="entry name" value="KH_dom-like_a/b"/>
</dbReference>
<gene>
    <name evidence="8" type="primary">der</name>
    <name evidence="12" type="ORF">A2V81_01405</name>
</gene>
<dbReference type="STRING" id="1817814.A2V81_01405"/>
<organism evidence="12 13">
    <name type="scientific">Candidatus Abawacabacteria bacterium RBG_16_42_10</name>
    <dbReference type="NCBI Taxonomy" id="1817814"/>
    <lineage>
        <taxon>Bacteria</taxon>
        <taxon>Candidatus Abawacaibacteriota</taxon>
    </lineage>
</organism>
<evidence type="ECO:0000256" key="7">
    <source>
        <dbReference type="ARBA" id="ARBA00032345"/>
    </source>
</evidence>
<dbReference type="PANTHER" id="PTHR43834:SF6">
    <property type="entry name" value="GTPASE DER"/>
    <property type="match status" value="1"/>
</dbReference>
<accession>A0A1F4XLL0</accession>
<dbReference type="Proteomes" id="UP000177614">
    <property type="component" value="Unassembled WGS sequence"/>
</dbReference>
<evidence type="ECO:0000256" key="9">
    <source>
        <dbReference type="RuleBase" id="RU004481"/>
    </source>
</evidence>
<keyword evidence="6 8" id="KW-0342">GTP-binding</keyword>
<evidence type="ECO:0000256" key="8">
    <source>
        <dbReference type="HAMAP-Rule" id="MF_00195"/>
    </source>
</evidence>
<evidence type="ECO:0000256" key="5">
    <source>
        <dbReference type="ARBA" id="ARBA00022741"/>
    </source>
</evidence>